<keyword evidence="3" id="KW-1185">Reference proteome</keyword>
<gene>
    <name evidence="2" type="ORF">H6G95_12030</name>
</gene>
<sequence>MIIVIFFVIGVILSTTASFVFGVPWLMPIFGAAVPYPIFFLQVRRQQYKSAFWWMLLWGVLQSIAVIVATAIAPETAAKVILRGQSYTTEMLHWIRTGEGMEGTLRLFLPDHLLHYGIFCILCVVTLSSMALIFGTWMLNYMNFYVAELVRVSAKPWLAAILGWYPWSILRIIGFIATGVALAALGLNLVTRIRGEVPKSPFPKTYMLIGIGFVIADIVVKAVLAPIWQKLLLSALG</sequence>
<dbReference type="Proteomes" id="UP000604661">
    <property type="component" value="Unassembled WGS sequence"/>
</dbReference>
<name>A0ABR8EUV0_NOSLI</name>
<dbReference type="EMBL" id="JACJTE010000010">
    <property type="protein sequence ID" value="MBD2561334.1"/>
    <property type="molecule type" value="Genomic_DNA"/>
</dbReference>
<evidence type="ECO:0000313" key="3">
    <source>
        <dbReference type="Proteomes" id="UP000604661"/>
    </source>
</evidence>
<keyword evidence="1" id="KW-1133">Transmembrane helix</keyword>
<evidence type="ECO:0000256" key="1">
    <source>
        <dbReference type="SAM" id="Phobius"/>
    </source>
</evidence>
<feature type="transmembrane region" description="Helical" evidence="1">
    <location>
        <begin position="205"/>
        <end position="228"/>
    </location>
</feature>
<keyword evidence="1" id="KW-0472">Membrane</keyword>
<reference evidence="2 3" key="1">
    <citation type="journal article" date="2020" name="ISME J.">
        <title>Comparative genomics reveals insights into cyanobacterial evolution and habitat adaptation.</title>
        <authorList>
            <person name="Chen M.Y."/>
            <person name="Teng W.K."/>
            <person name="Zhao L."/>
            <person name="Hu C.X."/>
            <person name="Zhou Y.K."/>
            <person name="Han B.P."/>
            <person name="Song L.R."/>
            <person name="Shu W.S."/>
        </authorList>
    </citation>
    <scope>NUCLEOTIDE SEQUENCE [LARGE SCALE GENOMIC DNA]</scope>
    <source>
        <strain evidence="2 3">FACHB-391</strain>
    </source>
</reference>
<evidence type="ECO:0000313" key="2">
    <source>
        <dbReference type="EMBL" id="MBD2561334.1"/>
    </source>
</evidence>
<feature type="transmembrane region" description="Helical" evidence="1">
    <location>
        <begin position="113"/>
        <end position="137"/>
    </location>
</feature>
<proteinExistence type="predicted"/>
<feature type="transmembrane region" description="Helical" evidence="1">
    <location>
        <begin position="6"/>
        <end position="39"/>
    </location>
</feature>
<organism evidence="2 3">
    <name type="scientific">Nostoc linckia FACHB-391</name>
    <dbReference type="NCBI Taxonomy" id="2692906"/>
    <lineage>
        <taxon>Bacteria</taxon>
        <taxon>Bacillati</taxon>
        <taxon>Cyanobacteriota</taxon>
        <taxon>Cyanophyceae</taxon>
        <taxon>Nostocales</taxon>
        <taxon>Nostocaceae</taxon>
        <taxon>Nostoc</taxon>
    </lineage>
</organism>
<keyword evidence="1" id="KW-0812">Transmembrane</keyword>
<feature type="transmembrane region" description="Helical" evidence="1">
    <location>
        <begin position="173"/>
        <end position="193"/>
    </location>
</feature>
<accession>A0ABR8EUV0</accession>
<comment type="caution">
    <text evidence="2">The sequence shown here is derived from an EMBL/GenBank/DDBJ whole genome shotgun (WGS) entry which is preliminary data.</text>
</comment>
<evidence type="ECO:0008006" key="4">
    <source>
        <dbReference type="Google" id="ProtNLM"/>
    </source>
</evidence>
<dbReference type="RefSeq" id="WP_190893129.1">
    <property type="nucleotide sequence ID" value="NZ_JACJTE010000010.1"/>
</dbReference>
<protein>
    <recommendedName>
        <fullName evidence="4">SxtJ</fullName>
    </recommendedName>
</protein>
<feature type="transmembrane region" description="Helical" evidence="1">
    <location>
        <begin position="51"/>
        <end position="73"/>
    </location>
</feature>